<dbReference type="InterPro" id="IPR036866">
    <property type="entry name" value="RibonucZ/Hydroxyglut_hydro"/>
</dbReference>
<keyword evidence="3" id="KW-0378">Hydrolase</keyword>
<evidence type="ECO:0000313" key="6">
    <source>
        <dbReference type="EMBL" id="GAA4811119.1"/>
    </source>
</evidence>
<comment type="similarity">
    <text evidence="1">Belongs to the metallo-beta-lactamase superfamily.</text>
</comment>
<evidence type="ECO:0000256" key="3">
    <source>
        <dbReference type="ARBA" id="ARBA00022801"/>
    </source>
</evidence>
<dbReference type="EMBL" id="BAABIG010000052">
    <property type="protein sequence ID" value="GAA4811119.1"/>
    <property type="molecule type" value="Genomic_DNA"/>
</dbReference>
<keyword evidence="7" id="KW-1185">Reference proteome</keyword>
<keyword evidence="4" id="KW-0862">Zinc</keyword>
<dbReference type="Pfam" id="PF00753">
    <property type="entry name" value="Lactamase_B"/>
    <property type="match status" value="1"/>
</dbReference>
<name>A0ABP9CJY3_9ACTN</name>
<feature type="domain" description="Metallo-beta-lactamase" evidence="5">
    <location>
        <begin position="68"/>
        <end position="274"/>
    </location>
</feature>
<dbReference type="RefSeq" id="WP_345622101.1">
    <property type="nucleotide sequence ID" value="NZ_BAABIG010000052.1"/>
</dbReference>
<dbReference type="Gene3D" id="3.60.15.10">
    <property type="entry name" value="Ribonuclease Z/Hydroxyacylglutathione hydrolase-like"/>
    <property type="match status" value="1"/>
</dbReference>
<dbReference type="InterPro" id="IPR001279">
    <property type="entry name" value="Metallo-B-lactamas"/>
</dbReference>
<dbReference type="CDD" id="cd16277">
    <property type="entry name" value="metallo-hydrolase-like_MBL-fold"/>
    <property type="match status" value="1"/>
</dbReference>
<dbReference type="Proteomes" id="UP001501265">
    <property type="component" value="Unassembled WGS sequence"/>
</dbReference>
<dbReference type="SUPFAM" id="SSF56281">
    <property type="entry name" value="Metallo-hydrolase/oxidoreductase"/>
    <property type="match status" value="1"/>
</dbReference>
<keyword evidence="2" id="KW-0479">Metal-binding</keyword>
<dbReference type="SMART" id="SM00849">
    <property type="entry name" value="Lactamase_B"/>
    <property type="match status" value="1"/>
</dbReference>
<evidence type="ECO:0000313" key="7">
    <source>
        <dbReference type="Proteomes" id="UP001501265"/>
    </source>
</evidence>
<comment type="caution">
    <text evidence="6">The sequence shown here is derived from an EMBL/GenBank/DDBJ whole genome shotgun (WGS) entry which is preliminary data.</text>
</comment>
<organism evidence="6 7">
    <name type="scientific">Streptomyces ziwulingensis</name>
    <dbReference type="NCBI Taxonomy" id="1045501"/>
    <lineage>
        <taxon>Bacteria</taxon>
        <taxon>Bacillati</taxon>
        <taxon>Actinomycetota</taxon>
        <taxon>Actinomycetes</taxon>
        <taxon>Kitasatosporales</taxon>
        <taxon>Streptomycetaceae</taxon>
        <taxon>Streptomyces</taxon>
    </lineage>
</organism>
<protein>
    <submittedName>
        <fullName evidence="6">MBL fold metallo-hydrolase</fullName>
    </submittedName>
</protein>
<proteinExistence type="inferred from homology"/>
<gene>
    <name evidence="6" type="ORF">GCM10023220_47510</name>
</gene>
<evidence type="ECO:0000256" key="4">
    <source>
        <dbReference type="ARBA" id="ARBA00022833"/>
    </source>
</evidence>
<dbReference type="InterPro" id="IPR051013">
    <property type="entry name" value="MBL_superfamily_lactonases"/>
</dbReference>
<sequence length="296" mass="31654">MNSNPSPHSERLRRPSDLRSLTLGETKVTFIPDGAVKFLPLGWLPASTEEAWAAHPEYLDESGQLTGSIGALLVEHGGRALLIDAGFGPRALAAEPGSPIGALYGGDLLDSLARAGRSPEDIEAVAITHLHGDHVGWLAQPLPSGGGSPAFPQAEYLLTEPEWAARHTMEAHGVDKDLIDAMTPKVRIVADGQEIFPGVRVQLVPGHTPGHTAYVITSGEQRMIAFGDAMHSPIQITHPEWSAAPDHDTAQSTDFRRRLVAELQEPGTIGFGVHFADVVFGHAHQDENGLTWRSAG</sequence>
<evidence type="ECO:0000256" key="1">
    <source>
        <dbReference type="ARBA" id="ARBA00007749"/>
    </source>
</evidence>
<evidence type="ECO:0000256" key="2">
    <source>
        <dbReference type="ARBA" id="ARBA00022723"/>
    </source>
</evidence>
<reference evidence="7" key="1">
    <citation type="journal article" date="2019" name="Int. J. Syst. Evol. Microbiol.">
        <title>The Global Catalogue of Microorganisms (GCM) 10K type strain sequencing project: providing services to taxonomists for standard genome sequencing and annotation.</title>
        <authorList>
            <consortium name="The Broad Institute Genomics Platform"/>
            <consortium name="The Broad Institute Genome Sequencing Center for Infectious Disease"/>
            <person name="Wu L."/>
            <person name="Ma J."/>
        </authorList>
    </citation>
    <scope>NUCLEOTIDE SEQUENCE [LARGE SCALE GENOMIC DNA]</scope>
    <source>
        <strain evidence="7">JCM 18081</strain>
    </source>
</reference>
<dbReference type="PANTHER" id="PTHR42978:SF6">
    <property type="entry name" value="QUORUM-QUENCHING LACTONASE YTNP-RELATED"/>
    <property type="match status" value="1"/>
</dbReference>
<evidence type="ECO:0000259" key="5">
    <source>
        <dbReference type="SMART" id="SM00849"/>
    </source>
</evidence>
<dbReference type="PANTHER" id="PTHR42978">
    <property type="entry name" value="QUORUM-QUENCHING LACTONASE YTNP-RELATED-RELATED"/>
    <property type="match status" value="1"/>
</dbReference>
<accession>A0ABP9CJY3</accession>